<dbReference type="NCBIfam" id="TIGR02227">
    <property type="entry name" value="sigpep_I_bact"/>
    <property type="match status" value="1"/>
</dbReference>
<reference evidence="12" key="1">
    <citation type="submission" date="2016-10" db="EMBL/GenBank/DDBJ databases">
        <authorList>
            <person name="Varghese N."/>
            <person name="Submissions S."/>
        </authorList>
    </citation>
    <scope>NUCLEOTIDE SEQUENCE [LARGE SCALE GENOMIC DNA]</scope>
    <source>
        <strain evidence="12">DSM 217</strain>
    </source>
</reference>
<evidence type="ECO:0000256" key="5">
    <source>
        <dbReference type="ARBA" id="ARBA00022670"/>
    </source>
</evidence>
<dbReference type="RefSeq" id="WP_093029296.1">
    <property type="nucleotide sequence ID" value="NZ_FNNZ01000004.1"/>
</dbReference>
<feature type="domain" description="Peptidase S26" evidence="10">
    <location>
        <begin position="58"/>
        <end position="261"/>
    </location>
</feature>
<evidence type="ECO:0000259" key="10">
    <source>
        <dbReference type="Pfam" id="PF10502"/>
    </source>
</evidence>
<dbReference type="GO" id="GO:0009003">
    <property type="term" value="F:signal peptidase activity"/>
    <property type="evidence" value="ECO:0007669"/>
    <property type="project" value="UniProtKB-EC"/>
</dbReference>
<accession>A0A1H2TUL3</accession>
<keyword evidence="6 8" id="KW-0378">Hydrolase</keyword>
<dbReference type="OrthoDB" id="9815782at2"/>
<keyword evidence="8" id="KW-0812">Transmembrane</keyword>
<gene>
    <name evidence="11" type="ORF">SAMN05421783_104149</name>
</gene>
<dbReference type="GO" id="GO:0016020">
    <property type="term" value="C:membrane"/>
    <property type="evidence" value="ECO:0007669"/>
    <property type="project" value="UniProtKB-SubCell"/>
</dbReference>
<evidence type="ECO:0000256" key="3">
    <source>
        <dbReference type="ARBA" id="ARBA00013208"/>
    </source>
</evidence>
<dbReference type="InterPro" id="IPR019757">
    <property type="entry name" value="Pept_S26A_signal_pept_1_Lys-AS"/>
</dbReference>
<dbReference type="InterPro" id="IPR000223">
    <property type="entry name" value="Pept_S26A_signal_pept_1"/>
</dbReference>
<comment type="subcellular location">
    <subcellularLocation>
        <location evidence="9">Membrane</location>
        <topology evidence="9">Multi-pass membrane protein</topology>
    </subcellularLocation>
</comment>
<dbReference type="GO" id="GO:0006465">
    <property type="term" value="P:signal peptide processing"/>
    <property type="evidence" value="ECO:0007669"/>
    <property type="project" value="InterPro"/>
</dbReference>
<feature type="transmembrane region" description="Helical" evidence="8">
    <location>
        <begin position="6"/>
        <end position="28"/>
    </location>
</feature>
<dbReference type="PRINTS" id="PR00727">
    <property type="entry name" value="LEADERPTASE"/>
</dbReference>
<dbReference type="PANTHER" id="PTHR43390">
    <property type="entry name" value="SIGNAL PEPTIDASE I"/>
    <property type="match status" value="1"/>
</dbReference>
<dbReference type="InterPro" id="IPR019533">
    <property type="entry name" value="Peptidase_S26"/>
</dbReference>
<evidence type="ECO:0000256" key="8">
    <source>
        <dbReference type="RuleBase" id="RU003993"/>
    </source>
</evidence>
<dbReference type="PROSITE" id="PS00760">
    <property type="entry name" value="SPASE_I_2"/>
    <property type="match status" value="1"/>
</dbReference>
<comment type="catalytic activity">
    <reaction evidence="1 8">
        <text>Cleavage of hydrophobic, N-terminal signal or leader sequences from secreted and periplasmic proteins.</text>
        <dbReference type="EC" id="3.4.21.89"/>
    </reaction>
</comment>
<keyword evidence="12" id="KW-1185">Reference proteome</keyword>
<evidence type="ECO:0000256" key="4">
    <source>
        <dbReference type="ARBA" id="ARBA00019232"/>
    </source>
</evidence>
<dbReference type="Gene3D" id="2.10.109.10">
    <property type="entry name" value="Umud Fragment, subunit A"/>
    <property type="match status" value="1"/>
</dbReference>
<feature type="active site" evidence="7">
    <location>
        <position position="88"/>
    </location>
</feature>
<feature type="transmembrane region" description="Helical" evidence="8">
    <location>
        <begin position="57"/>
        <end position="78"/>
    </location>
</feature>
<proteinExistence type="inferred from homology"/>
<dbReference type="EC" id="3.4.21.89" evidence="3 8"/>
<dbReference type="Proteomes" id="UP000198816">
    <property type="component" value="Unassembled WGS sequence"/>
</dbReference>
<evidence type="ECO:0000256" key="7">
    <source>
        <dbReference type="PIRSR" id="PIRSR600223-1"/>
    </source>
</evidence>
<organism evidence="11 12">
    <name type="scientific">Thiocapsa roseopersicina</name>
    <dbReference type="NCBI Taxonomy" id="1058"/>
    <lineage>
        <taxon>Bacteria</taxon>
        <taxon>Pseudomonadati</taxon>
        <taxon>Pseudomonadota</taxon>
        <taxon>Gammaproteobacteria</taxon>
        <taxon>Chromatiales</taxon>
        <taxon>Chromatiaceae</taxon>
        <taxon>Thiocapsa</taxon>
    </lineage>
</organism>
<dbReference type="Pfam" id="PF10502">
    <property type="entry name" value="Peptidase_S26"/>
    <property type="match status" value="1"/>
</dbReference>
<evidence type="ECO:0000256" key="6">
    <source>
        <dbReference type="ARBA" id="ARBA00022801"/>
    </source>
</evidence>
<dbReference type="InterPro" id="IPR036286">
    <property type="entry name" value="LexA/Signal_pep-like_sf"/>
</dbReference>
<dbReference type="InterPro" id="IPR019758">
    <property type="entry name" value="Pept_S26A_signal_pept_1_CS"/>
</dbReference>
<dbReference type="CDD" id="cd06530">
    <property type="entry name" value="S26_SPase_I"/>
    <property type="match status" value="1"/>
</dbReference>
<feature type="active site" evidence="7">
    <location>
        <position position="143"/>
    </location>
</feature>
<dbReference type="GO" id="GO:0004252">
    <property type="term" value="F:serine-type endopeptidase activity"/>
    <property type="evidence" value="ECO:0007669"/>
    <property type="project" value="InterPro"/>
</dbReference>
<dbReference type="PROSITE" id="PS00501">
    <property type="entry name" value="SPASE_I_1"/>
    <property type="match status" value="1"/>
</dbReference>
<evidence type="ECO:0000256" key="9">
    <source>
        <dbReference type="RuleBase" id="RU362042"/>
    </source>
</evidence>
<sequence>MNFDFPAFLVLASVVTGGIWLVDAVIFAPRRRRLAAAAVGSGGVSDRTKPAYREPVLVEYARSFFPVIFAVLVLRSFLVEPFRIPSNSMMPTLLTGDFILVNKFAYGLRWPVLNSKFLEIGDPQVGDVVVFKFPQDTSVDYIKRVIGVPGDEIAYQNKTLYRNGEPVAQLPIGRYTGVGSGAEMTGAREALEQLGEVEHRILTRQNAPDLPPGCRVLAYGPIKVPEGQYFVMGDNRDNSNDSRCWGFVPEDNLVGKAFGIWMHWDGRRDGSPIAWGRLGDGIN</sequence>
<protein>
    <recommendedName>
        <fullName evidence="4 8">Signal peptidase I</fullName>
        <ecNumber evidence="3 8">3.4.21.89</ecNumber>
    </recommendedName>
</protein>
<evidence type="ECO:0000256" key="1">
    <source>
        <dbReference type="ARBA" id="ARBA00000677"/>
    </source>
</evidence>
<dbReference type="AlphaFoldDB" id="A0A1H2TUL3"/>
<keyword evidence="5 8" id="KW-0645">Protease</keyword>
<name>A0A1H2TUL3_THIRO</name>
<comment type="similarity">
    <text evidence="2 9">Belongs to the peptidase S26 family.</text>
</comment>
<dbReference type="SUPFAM" id="SSF51306">
    <property type="entry name" value="LexA/Signal peptidase"/>
    <property type="match status" value="1"/>
</dbReference>
<keyword evidence="8" id="KW-1133">Transmembrane helix</keyword>
<keyword evidence="8" id="KW-0472">Membrane</keyword>
<dbReference type="EMBL" id="FNNZ01000004">
    <property type="protein sequence ID" value="SDW46884.1"/>
    <property type="molecule type" value="Genomic_DNA"/>
</dbReference>
<dbReference type="PANTHER" id="PTHR43390:SF1">
    <property type="entry name" value="CHLOROPLAST PROCESSING PEPTIDASE"/>
    <property type="match status" value="1"/>
</dbReference>
<dbReference type="STRING" id="1058.SAMN05421783_104149"/>
<evidence type="ECO:0000313" key="12">
    <source>
        <dbReference type="Proteomes" id="UP000198816"/>
    </source>
</evidence>
<dbReference type="PROSITE" id="PS00761">
    <property type="entry name" value="SPASE_I_3"/>
    <property type="match status" value="1"/>
</dbReference>
<evidence type="ECO:0000256" key="2">
    <source>
        <dbReference type="ARBA" id="ARBA00009370"/>
    </source>
</evidence>
<dbReference type="InterPro" id="IPR019756">
    <property type="entry name" value="Pept_S26A_signal_pept_1_Ser-AS"/>
</dbReference>
<evidence type="ECO:0000313" key="11">
    <source>
        <dbReference type="EMBL" id="SDW46884.1"/>
    </source>
</evidence>